<evidence type="ECO:0000313" key="14">
    <source>
        <dbReference type="Proteomes" id="UP000825935"/>
    </source>
</evidence>
<dbReference type="Gene3D" id="1.10.287.70">
    <property type="match status" value="1"/>
</dbReference>
<dbReference type="Proteomes" id="UP000825935">
    <property type="component" value="Chromosome 35"/>
</dbReference>
<feature type="transmembrane region" description="Helical" evidence="11">
    <location>
        <begin position="493"/>
        <end position="513"/>
    </location>
</feature>
<keyword evidence="10" id="KW-0407">Ion channel</keyword>
<keyword evidence="7" id="KW-0675">Receptor</keyword>
<evidence type="ECO:0000259" key="12">
    <source>
        <dbReference type="SMART" id="SM00079"/>
    </source>
</evidence>
<evidence type="ECO:0000256" key="10">
    <source>
        <dbReference type="ARBA" id="ARBA00023303"/>
    </source>
</evidence>
<evidence type="ECO:0000313" key="13">
    <source>
        <dbReference type="EMBL" id="KAH7282482.1"/>
    </source>
</evidence>
<dbReference type="OrthoDB" id="5984008at2759"/>
<feature type="transmembrane region" description="Helical" evidence="11">
    <location>
        <begin position="255"/>
        <end position="275"/>
    </location>
</feature>
<dbReference type="Pfam" id="PF10613">
    <property type="entry name" value="Lig_chan-Glu_bd"/>
    <property type="match status" value="1"/>
</dbReference>
<keyword evidence="9" id="KW-1071">Ligand-gated ion channel</keyword>
<feature type="transmembrane region" description="Helical" evidence="11">
    <location>
        <begin position="316"/>
        <end position="340"/>
    </location>
</feature>
<dbReference type="PANTHER" id="PTHR18966">
    <property type="entry name" value="IONOTROPIC GLUTAMATE RECEPTOR"/>
    <property type="match status" value="1"/>
</dbReference>
<comment type="subcellular location">
    <subcellularLocation>
        <location evidence="1">Membrane</location>
        <topology evidence="1">Multi-pass membrane protein</topology>
    </subcellularLocation>
</comment>
<keyword evidence="2" id="KW-0813">Transport</keyword>
<dbReference type="SMART" id="SM00079">
    <property type="entry name" value="PBPe"/>
    <property type="match status" value="1"/>
</dbReference>
<dbReference type="AlphaFoldDB" id="A0A8T2QEF9"/>
<reference evidence="13" key="1">
    <citation type="submission" date="2021-08" db="EMBL/GenBank/DDBJ databases">
        <title>WGS assembly of Ceratopteris richardii.</title>
        <authorList>
            <person name="Marchant D.B."/>
            <person name="Chen G."/>
            <person name="Jenkins J."/>
            <person name="Shu S."/>
            <person name="Leebens-Mack J."/>
            <person name="Grimwood J."/>
            <person name="Schmutz J."/>
            <person name="Soltis P."/>
            <person name="Soltis D."/>
            <person name="Chen Z.-H."/>
        </authorList>
    </citation>
    <scope>NUCLEOTIDE SEQUENCE</scope>
    <source>
        <strain evidence="13">Whitten #5841</strain>
        <tissue evidence="13">Leaf</tissue>
    </source>
</reference>
<evidence type="ECO:0000256" key="1">
    <source>
        <dbReference type="ARBA" id="ARBA00004141"/>
    </source>
</evidence>
<keyword evidence="5" id="KW-0406">Ion transport</keyword>
<keyword evidence="4 11" id="KW-1133">Transmembrane helix</keyword>
<accession>A0A8T2QEF9</accession>
<dbReference type="Pfam" id="PF00060">
    <property type="entry name" value="Lig_chan"/>
    <property type="match status" value="1"/>
</dbReference>
<evidence type="ECO:0000256" key="3">
    <source>
        <dbReference type="ARBA" id="ARBA00022692"/>
    </source>
</evidence>
<feature type="transmembrane region" description="Helical" evidence="11">
    <location>
        <begin position="59"/>
        <end position="77"/>
    </location>
</feature>
<evidence type="ECO:0000256" key="6">
    <source>
        <dbReference type="ARBA" id="ARBA00023136"/>
    </source>
</evidence>
<sequence>MHRRAPNDCAGTHGKTYAFYHCRGISSRRRTSFSSLKCQRLHGCQIIAMPGFSSFQESLALGSISIYIRAMVILLTISISVRHIHATDCTVSNLQTCDCFKNSPCPKNILAPRIVARKQDADLKVVVPNIITLRQFVNCSNRANVTGYSIDVFHAAIRTLINNTSIPPNFSVHYTCFDFPSTLEDDNSTYNTMINLVANGTYDAVVGDVTIGYNRSTLVDFTQKYMESGIVMIGMAGNPNVSPWTLFIQPFELRLWGTILAVFACTGLLVCYLESDDHPELTEGGTVRRIGNILWFIVEALILLDRDYFRRTASRAAMIAWLFFAVLLGASYTAGLSSFLTFNNLNPSNLNILSLRNTTQNIGYRKGSIVKDIISRRFNFSDDRLVPLRYPTDFSDHLKNGSISKVLDELPYVNIMFSEKQFLDCQYEVGDGELTQQGFGFGFNKKRNLAKNFSKALTELSENGCLKNLTSCYKMDQESQCSSDDSSSNKVPWRSAITIFVPLLFSLGVCVGTKYVKAYFQRKEDDTNVRPVIEDDSSVHLCRPTTPSRYAQEDLYRNEVELMKLM</sequence>
<evidence type="ECO:0000256" key="7">
    <source>
        <dbReference type="ARBA" id="ARBA00023170"/>
    </source>
</evidence>
<dbReference type="InterPro" id="IPR015683">
    <property type="entry name" value="Ionotropic_Glu_rcpt"/>
</dbReference>
<dbReference type="SUPFAM" id="SSF53850">
    <property type="entry name" value="Periplasmic binding protein-like II"/>
    <property type="match status" value="1"/>
</dbReference>
<dbReference type="InterPro" id="IPR019594">
    <property type="entry name" value="Glu/Gly-bd"/>
</dbReference>
<keyword evidence="6 11" id="KW-0472">Membrane</keyword>
<keyword evidence="8" id="KW-0325">Glycoprotein</keyword>
<evidence type="ECO:0000256" key="11">
    <source>
        <dbReference type="SAM" id="Phobius"/>
    </source>
</evidence>
<feature type="domain" description="Ionotropic glutamate receptor C-terminal" evidence="12">
    <location>
        <begin position="124"/>
        <end position="475"/>
    </location>
</feature>
<evidence type="ECO:0000256" key="5">
    <source>
        <dbReference type="ARBA" id="ARBA00023065"/>
    </source>
</evidence>
<dbReference type="EMBL" id="CM035440">
    <property type="protein sequence ID" value="KAH7282482.1"/>
    <property type="molecule type" value="Genomic_DNA"/>
</dbReference>
<proteinExistence type="predicted"/>
<dbReference type="GO" id="GO:0015276">
    <property type="term" value="F:ligand-gated monoatomic ion channel activity"/>
    <property type="evidence" value="ECO:0007669"/>
    <property type="project" value="InterPro"/>
</dbReference>
<dbReference type="InterPro" id="IPR001320">
    <property type="entry name" value="Iontro_rcpt_C"/>
</dbReference>
<comment type="caution">
    <text evidence="13">The sequence shown here is derived from an EMBL/GenBank/DDBJ whole genome shotgun (WGS) entry which is preliminary data.</text>
</comment>
<keyword evidence="3 11" id="KW-0812">Transmembrane</keyword>
<evidence type="ECO:0000256" key="2">
    <source>
        <dbReference type="ARBA" id="ARBA00022448"/>
    </source>
</evidence>
<evidence type="ECO:0000256" key="4">
    <source>
        <dbReference type="ARBA" id="ARBA00022989"/>
    </source>
</evidence>
<organism evidence="13 14">
    <name type="scientific">Ceratopteris richardii</name>
    <name type="common">Triangle waterfern</name>
    <dbReference type="NCBI Taxonomy" id="49495"/>
    <lineage>
        <taxon>Eukaryota</taxon>
        <taxon>Viridiplantae</taxon>
        <taxon>Streptophyta</taxon>
        <taxon>Embryophyta</taxon>
        <taxon>Tracheophyta</taxon>
        <taxon>Polypodiopsida</taxon>
        <taxon>Polypodiidae</taxon>
        <taxon>Polypodiales</taxon>
        <taxon>Pteridineae</taxon>
        <taxon>Pteridaceae</taxon>
        <taxon>Parkerioideae</taxon>
        <taxon>Ceratopteris</taxon>
    </lineage>
</organism>
<dbReference type="Gene3D" id="3.40.190.10">
    <property type="entry name" value="Periplasmic binding protein-like II"/>
    <property type="match status" value="1"/>
</dbReference>
<feature type="transmembrane region" description="Helical" evidence="11">
    <location>
        <begin position="287"/>
        <end position="304"/>
    </location>
</feature>
<keyword evidence="14" id="KW-1185">Reference proteome</keyword>
<evidence type="ECO:0000256" key="9">
    <source>
        <dbReference type="ARBA" id="ARBA00023286"/>
    </source>
</evidence>
<dbReference type="GO" id="GO:0016020">
    <property type="term" value="C:membrane"/>
    <property type="evidence" value="ECO:0007669"/>
    <property type="project" value="UniProtKB-SubCell"/>
</dbReference>
<protein>
    <recommendedName>
        <fullName evidence="12">Ionotropic glutamate receptor C-terminal domain-containing protein</fullName>
    </recommendedName>
</protein>
<name>A0A8T2QEF9_CERRI</name>
<gene>
    <name evidence="13" type="ORF">KP509_35G032400</name>
</gene>
<evidence type="ECO:0000256" key="8">
    <source>
        <dbReference type="ARBA" id="ARBA00023180"/>
    </source>
</evidence>